<proteinExistence type="predicted"/>
<organism evidence="1 2">
    <name type="scientific">Prunus persica</name>
    <name type="common">Peach</name>
    <name type="synonym">Amygdalus persica</name>
    <dbReference type="NCBI Taxonomy" id="3760"/>
    <lineage>
        <taxon>Eukaryota</taxon>
        <taxon>Viridiplantae</taxon>
        <taxon>Streptophyta</taxon>
        <taxon>Embryophyta</taxon>
        <taxon>Tracheophyta</taxon>
        <taxon>Spermatophyta</taxon>
        <taxon>Magnoliopsida</taxon>
        <taxon>eudicotyledons</taxon>
        <taxon>Gunneridae</taxon>
        <taxon>Pentapetalae</taxon>
        <taxon>rosids</taxon>
        <taxon>fabids</taxon>
        <taxon>Rosales</taxon>
        <taxon>Rosaceae</taxon>
        <taxon>Amygdaloideae</taxon>
        <taxon>Amygdaleae</taxon>
        <taxon>Prunus</taxon>
    </lineage>
</organism>
<evidence type="ECO:0000313" key="2">
    <source>
        <dbReference type="Proteomes" id="UP000006882"/>
    </source>
</evidence>
<gene>
    <name evidence="1" type="ORF">PRUPE_7G238000</name>
</gene>
<sequence length="55" mass="5992">MSGVVHLCGSTKSSALVSLASVHDCCSHVILLLSQIETQRERERERDVSVGLQLI</sequence>
<dbReference type="Proteomes" id="UP000006882">
    <property type="component" value="Chromosome G7"/>
</dbReference>
<protein>
    <submittedName>
        <fullName evidence="1">Uncharacterized protein</fullName>
    </submittedName>
</protein>
<reference evidence="1 2" key="1">
    <citation type="journal article" date="2013" name="Nat. Genet.">
        <title>The high-quality draft genome of peach (Prunus persica) identifies unique patterns of genetic diversity, domestication and genome evolution.</title>
        <authorList>
            <consortium name="International Peach Genome Initiative"/>
            <person name="Verde I."/>
            <person name="Abbott A.G."/>
            <person name="Scalabrin S."/>
            <person name="Jung S."/>
            <person name="Shu S."/>
            <person name="Marroni F."/>
            <person name="Zhebentyayeva T."/>
            <person name="Dettori M.T."/>
            <person name="Grimwood J."/>
            <person name="Cattonaro F."/>
            <person name="Zuccolo A."/>
            <person name="Rossini L."/>
            <person name="Jenkins J."/>
            <person name="Vendramin E."/>
            <person name="Meisel L.A."/>
            <person name="Decroocq V."/>
            <person name="Sosinski B."/>
            <person name="Prochnik S."/>
            <person name="Mitros T."/>
            <person name="Policriti A."/>
            <person name="Cipriani G."/>
            <person name="Dondini L."/>
            <person name="Ficklin S."/>
            <person name="Goodstein D.M."/>
            <person name="Xuan P."/>
            <person name="Del Fabbro C."/>
            <person name="Aramini V."/>
            <person name="Copetti D."/>
            <person name="Gonzalez S."/>
            <person name="Horner D.S."/>
            <person name="Falchi R."/>
            <person name="Lucas S."/>
            <person name="Mica E."/>
            <person name="Maldonado J."/>
            <person name="Lazzari B."/>
            <person name="Bielenberg D."/>
            <person name="Pirona R."/>
            <person name="Miculan M."/>
            <person name="Barakat A."/>
            <person name="Testolin R."/>
            <person name="Stella A."/>
            <person name="Tartarini S."/>
            <person name="Tonutti P."/>
            <person name="Arus P."/>
            <person name="Orellana A."/>
            <person name="Wells C."/>
            <person name="Main D."/>
            <person name="Vizzotto G."/>
            <person name="Silva H."/>
            <person name="Salamini F."/>
            <person name="Schmutz J."/>
            <person name="Morgante M."/>
            <person name="Rokhsar D.S."/>
        </authorList>
    </citation>
    <scope>NUCLEOTIDE SEQUENCE [LARGE SCALE GENOMIC DNA]</scope>
    <source>
        <strain evidence="2">cv. Nemared</strain>
    </source>
</reference>
<dbReference type="EMBL" id="CM007657">
    <property type="protein sequence ID" value="ONH98243.1"/>
    <property type="molecule type" value="Genomic_DNA"/>
</dbReference>
<dbReference type="Gramene" id="ONH98243">
    <property type="protein sequence ID" value="ONH98243"/>
    <property type="gene ID" value="PRUPE_7G238000"/>
</dbReference>
<evidence type="ECO:0000313" key="1">
    <source>
        <dbReference type="EMBL" id="ONH98243.1"/>
    </source>
</evidence>
<dbReference type="AlphaFoldDB" id="A0A251NFY8"/>
<keyword evidence="2" id="KW-1185">Reference proteome</keyword>
<name>A0A251NFY8_PRUPE</name>
<accession>A0A251NFY8</accession>